<dbReference type="GO" id="GO:0005886">
    <property type="term" value="C:plasma membrane"/>
    <property type="evidence" value="ECO:0007669"/>
    <property type="project" value="TreeGrafter"/>
</dbReference>
<gene>
    <name evidence="3" type="ORF">BFG52_13165</name>
</gene>
<accession>A0A1B2M1Z9</accession>
<dbReference type="InterPro" id="IPR050445">
    <property type="entry name" value="Bact_polysacc_biosynth/exp"/>
</dbReference>
<feature type="coiled-coil region" evidence="1">
    <location>
        <begin position="175"/>
        <end position="202"/>
    </location>
</feature>
<dbReference type="PANTHER" id="PTHR32309">
    <property type="entry name" value="TYROSINE-PROTEIN KINASE"/>
    <property type="match status" value="1"/>
</dbReference>
<keyword evidence="1" id="KW-0175">Coiled coil</keyword>
<feature type="transmembrane region" description="Helical" evidence="2">
    <location>
        <begin position="12"/>
        <end position="32"/>
    </location>
</feature>
<dbReference type="KEGG" id="ala:BFG52_13165"/>
<sequence length="365" mass="41273">MQSKLNKRLIMLYSIVVLLPLLLVILYLTVLAKDRYESSSLVLVKQVADTTPADTTGISALLGVANTSTEDANILKEYVTSRDMVEKLDKELKLRQQFHISGDPIFSLKKEPSIEELVKYFQSRVSVNLDEKTMMLKVSSQGFSPAFSLKLNNAILKQSDDFINHISQSIADEQLKFAETQLKEAAHKLNQSREDLLTYQNKHKMFDPEIQAQAVSTIVASLQSSLAQLRTEERTLLSYLNPEAPQVVAIRSQMESVQKQIEDENAKLTSPGNEKLNRNIADFEALKAQVTFATDLYKLSLASLEKSRLEVARKLKKLIVIEQPRLAQDALYPRKVYLSITAFILLNILFAIGLLVHSIVREHRE</sequence>
<dbReference type="STRING" id="1789224.BFG52_13165"/>
<dbReference type="GO" id="GO:0004713">
    <property type="term" value="F:protein tyrosine kinase activity"/>
    <property type="evidence" value="ECO:0007669"/>
    <property type="project" value="TreeGrafter"/>
</dbReference>
<evidence type="ECO:0000256" key="1">
    <source>
        <dbReference type="SAM" id="Coils"/>
    </source>
</evidence>
<dbReference type="Proteomes" id="UP000093391">
    <property type="component" value="Chromosome"/>
</dbReference>
<organism evidence="3 4">
    <name type="scientific">Acinetobacter larvae</name>
    <dbReference type="NCBI Taxonomy" id="1789224"/>
    <lineage>
        <taxon>Bacteria</taxon>
        <taxon>Pseudomonadati</taxon>
        <taxon>Pseudomonadota</taxon>
        <taxon>Gammaproteobacteria</taxon>
        <taxon>Moraxellales</taxon>
        <taxon>Moraxellaceae</taxon>
        <taxon>Acinetobacter</taxon>
    </lineage>
</organism>
<feature type="transmembrane region" description="Helical" evidence="2">
    <location>
        <begin position="336"/>
        <end position="360"/>
    </location>
</feature>
<keyword evidence="4" id="KW-1185">Reference proteome</keyword>
<keyword evidence="2" id="KW-0472">Membrane</keyword>
<keyword evidence="2" id="KW-0812">Transmembrane</keyword>
<dbReference type="OrthoDB" id="5580984at2"/>
<dbReference type="PANTHER" id="PTHR32309:SF13">
    <property type="entry name" value="FERRIC ENTEROBACTIN TRANSPORT PROTEIN FEPE"/>
    <property type="match status" value="1"/>
</dbReference>
<evidence type="ECO:0000256" key="2">
    <source>
        <dbReference type="SAM" id="Phobius"/>
    </source>
</evidence>
<proteinExistence type="predicted"/>
<keyword evidence="2" id="KW-1133">Transmembrane helix</keyword>
<name>A0A1B2M1Z9_9GAMM</name>
<protein>
    <submittedName>
        <fullName evidence="3">Capsule biosynthesis protein</fullName>
    </submittedName>
</protein>
<evidence type="ECO:0000313" key="3">
    <source>
        <dbReference type="EMBL" id="AOA59212.1"/>
    </source>
</evidence>
<dbReference type="EMBL" id="CP016895">
    <property type="protein sequence ID" value="AOA59212.1"/>
    <property type="molecule type" value="Genomic_DNA"/>
</dbReference>
<dbReference type="AlphaFoldDB" id="A0A1B2M1Z9"/>
<evidence type="ECO:0000313" key="4">
    <source>
        <dbReference type="Proteomes" id="UP000093391"/>
    </source>
</evidence>
<reference evidence="3 4" key="1">
    <citation type="submission" date="2016-08" db="EMBL/GenBank/DDBJ databases">
        <authorList>
            <person name="Seilhamer J.J."/>
        </authorList>
    </citation>
    <scope>NUCLEOTIDE SEQUENCE [LARGE SCALE GENOMIC DNA]</scope>
    <source>
        <strain evidence="3 4">BRTC-1</strain>
    </source>
</reference>